<sequence length="79" mass="8857">MEKLIFRISWILLAVAILIIPAVGEQAVRNGPWGAVIAVTAIAAIALRLCVLQKTKIKKEKKTFGLKQRRQAYENSKRI</sequence>
<keyword evidence="1" id="KW-0472">Membrane</keyword>
<gene>
    <name evidence="2" type="ORF">ANBU17_10910</name>
</gene>
<name>A0A916VC40_9FIRM</name>
<keyword evidence="1" id="KW-0812">Transmembrane</keyword>
<proteinExistence type="predicted"/>
<dbReference type="RefSeq" id="WP_201310466.1">
    <property type="nucleotide sequence ID" value="NZ_BLYI01000027.1"/>
</dbReference>
<protein>
    <submittedName>
        <fullName evidence="2">Uncharacterized protein</fullName>
    </submittedName>
</protein>
<keyword evidence="1" id="KW-1133">Transmembrane helix</keyword>
<accession>A0A916VC40</accession>
<comment type="caution">
    <text evidence="2">The sequence shown here is derived from an EMBL/GenBank/DDBJ whole genome shotgun (WGS) entry which is preliminary data.</text>
</comment>
<evidence type="ECO:0000313" key="2">
    <source>
        <dbReference type="EMBL" id="GFO84744.1"/>
    </source>
</evidence>
<evidence type="ECO:0000313" key="3">
    <source>
        <dbReference type="Proteomes" id="UP000613208"/>
    </source>
</evidence>
<reference evidence="2" key="1">
    <citation type="submission" date="2020-06" db="EMBL/GenBank/DDBJ databases">
        <title>Characterization of fructooligosaccharide metabolism and fructooligosaccharide-degrading enzymes in human commensal butyrate producers.</title>
        <authorList>
            <person name="Tanno H."/>
            <person name="Fujii T."/>
            <person name="Hirano K."/>
            <person name="Maeno S."/>
            <person name="Tonozuka T."/>
            <person name="Sakamoto M."/>
            <person name="Ohkuma M."/>
            <person name="Tochio T."/>
            <person name="Endo A."/>
        </authorList>
    </citation>
    <scope>NUCLEOTIDE SEQUENCE</scope>
    <source>
        <strain evidence="2">JCM 17466</strain>
    </source>
</reference>
<evidence type="ECO:0000256" key="1">
    <source>
        <dbReference type="SAM" id="Phobius"/>
    </source>
</evidence>
<keyword evidence="3" id="KW-1185">Reference proteome</keyword>
<dbReference type="AlphaFoldDB" id="A0A916VC40"/>
<dbReference type="Proteomes" id="UP000613208">
    <property type="component" value="Unassembled WGS sequence"/>
</dbReference>
<feature type="transmembrane region" description="Helical" evidence="1">
    <location>
        <begin position="34"/>
        <end position="52"/>
    </location>
</feature>
<dbReference type="EMBL" id="BLYI01000027">
    <property type="protein sequence ID" value="GFO84744.1"/>
    <property type="molecule type" value="Genomic_DNA"/>
</dbReference>
<organism evidence="2 3">
    <name type="scientific">Anaerostipes butyraticus</name>
    <dbReference type="NCBI Taxonomy" id="645466"/>
    <lineage>
        <taxon>Bacteria</taxon>
        <taxon>Bacillati</taxon>
        <taxon>Bacillota</taxon>
        <taxon>Clostridia</taxon>
        <taxon>Lachnospirales</taxon>
        <taxon>Lachnospiraceae</taxon>
        <taxon>Anaerostipes</taxon>
    </lineage>
</organism>